<dbReference type="EMBL" id="CP000308">
    <property type="protein sequence ID" value="ABG12194.1"/>
    <property type="molecule type" value="Genomic_DNA"/>
</dbReference>
<gene>
    <name evidence="2" type="ordered locus">YPA_0225</name>
</gene>
<dbReference type="HOGENOM" id="CLU_106308_0_0_6"/>
<feature type="signal peptide" evidence="1">
    <location>
        <begin position="1"/>
        <end position="21"/>
    </location>
</feature>
<sequence length="228" mass="24978" precursor="true">MKYLYSILSIALLLAPGSATHGQLLATPTRIAVEAQELKRTVQVYNSGDTPLYLDITLQRVDNPGVNPERKTPISEISQPEMIFNPNRITLGPRQKRDITLIPLKSPVQETLYRLYINPVLNIKAVGDGEDKSKVHAPMTISIGYGVLIHHLPPAAAQTRHWQHQCSTTGELTLTATGTVHSKFKQLESGGNAALADSLNLYPGTALTLPVKQLNGEVDGEKFSLRCH</sequence>
<evidence type="ECO:0000313" key="2">
    <source>
        <dbReference type="EMBL" id="ABG12194.1"/>
    </source>
</evidence>
<name>A0A0E1NWD1_YERPA</name>
<proteinExistence type="predicted"/>
<evidence type="ECO:0000256" key="1">
    <source>
        <dbReference type="SAM" id="SignalP"/>
    </source>
</evidence>
<dbReference type="Proteomes" id="UP000001971">
    <property type="component" value="Chromosome"/>
</dbReference>
<evidence type="ECO:0000313" key="3">
    <source>
        <dbReference type="Proteomes" id="UP000001971"/>
    </source>
</evidence>
<dbReference type="InterPro" id="IPR008962">
    <property type="entry name" value="PapD-like_sf"/>
</dbReference>
<keyword evidence="1" id="KW-0732">Signal</keyword>
<dbReference type="KEGG" id="ypa:YPA_0225"/>
<dbReference type="SMR" id="A0A0E1NWD1"/>
<reference evidence="2 3" key="1">
    <citation type="journal article" date="2006" name="J. Bacteriol.">
        <title>Complete genome sequence of Yersinia pestis strains Antiqua and Nepal516: evidence of gene reduction in an emerging pathogen.</title>
        <authorList>
            <person name="Chain P.S."/>
            <person name="Hu P."/>
            <person name="Malfatti S.A."/>
            <person name="Radnedge L."/>
            <person name="Larimer F."/>
            <person name="Vergez L.M."/>
            <person name="Worsham P."/>
            <person name="Chu M.C."/>
            <person name="Andersen G.L."/>
        </authorList>
    </citation>
    <scope>NUCLEOTIDE SEQUENCE [LARGE SCALE GENOMIC DNA]</scope>
    <source>
        <strain evidence="2 3">Antiqua</strain>
    </source>
</reference>
<dbReference type="RefSeq" id="WP_002211517.1">
    <property type="nucleotide sequence ID" value="NC_008150.1"/>
</dbReference>
<accession>A0A0E1NWD1</accession>
<feature type="chain" id="PRO_5007399633" description="Alpha-related fimbriae chaperone 1" evidence="1">
    <location>
        <begin position="22"/>
        <end position="228"/>
    </location>
</feature>
<dbReference type="PATRIC" id="fig|360102.15.peg.3222"/>
<dbReference type="InterPro" id="IPR013783">
    <property type="entry name" value="Ig-like_fold"/>
</dbReference>
<evidence type="ECO:0008006" key="4">
    <source>
        <dbReference type="Google" id="ProtNLM"/>
    </source>
</evidence>
<protein>
    <recommendedName>
        <fullName evidence="4">Alpha-related fimbriae chaperone 1</fullName>
    </recommendedName>
</protein>
<organism evidence="2 3">
    <name type="scientific">Yersinia pestis bv. Antiqua (strain Antiqua)</name>
    <dbReference type="NCBI Taxonomy" id="360102"/>
    <lineage>
        <taxon>Bacteria</taxon>
        <taxon>Pseudomonadati</taxon>
        <taxon>Pseudomonadota</taxon>
        <taxon>Gammaproteobacteria</taxon>
        <taxon>Enterobacterales</taxon>
        <taxon>Yersiniaceae</taxon>
        <taxon>Yersinia</taxon>
    </lineage>
</organism>
<dbReference type="AlphaFoldDB" id="A0A0E1NWD1"/>
<dbReference type="SUPFAM" id="SSF49354">
    <property type="entry name" value="PapD-like"/>
    <property type="match status" value="1"/>
</dbReference>
<dbReference type="Gene3D" id="2.60.40.10">
    <property type="entry name" value="Immunoglobulins"/>
    <property type="match status" value="1"/>
</dbReference>
<dbReference type="GeneID" id="57974909"/>